<dbReference type="InterPro" id="IPR001752">
    <property type="entry name" value="Kinesin_motor_dom"/>
</dbReference>
<dbReference type="GO" id="GO:0003777">
    <property type="term" value="F:microtubule motor activity"/>
    <property type="evidence" value="ECO:0007669"/>
    <property type="project" value="InterPro"/>
</dbReference>
<dbReference type="InterPro" id="IPR036961">
    <property type="entry name" value="Kinesin_motor_dom_sf"/>
</dbReference>
<evidence type="ECO:0000256" key="8">
    <source>
        <dbReference type="ARBA" id="ARBA00022946"/>
    </source>
</evidence>
<evidence type="ECO:0000256" key="10">
    <source>
        <dbReference type="ARBA" id="ARBA00023175"/>
    </source>
</evidence>
<keyword evidence="18" id="KW-1185">Reference proteome</keyword>
<dbReference type="PROSITE" id="PS00411">
    <property type="entry name" value="KINESIN_MOTOR_1"/>
    <property type="match status" value="1"/>
</dbReference>
<evidence type="ECO:0000256" key="4">
    <source>
        <dbReference type="ARBA" id="ARBA00022741"/>
    </source>
</evidence>
<evidence type="ECO:0000256" key="5">
    <source>
        <dbReference type="ARBA" id="ARBA00022771"/>
    </source>
</evidence>
<feature type="coiled-coil region" evidence="13">
    <location>
        <begin position="886"/>
        <end position="924"/>
    </location>
</feature>
<dbReference type="SUPFAM" id="SSF52540">
    <property type="entry name" value="P-loop containing nucleoside triphosphate hydrolases"/>
    <property type="match status" value="1"/>
</dbReference>
<evidence type="ECO:0000256" key="6">
    <source>
        <dbReference type="ARBA" id="ARBA00022833"/>
    </source>
</evidence>
<keyword evidence="9 13" id="KW-0175">Coiled coil</keyword>
<organism evidence="17 18">
    <name type="scientific">Ensete ventricosum</name>
    <name type="common">Abyssinian banana</name>
    <name type="synonym">Musa ensete</name>
    <dbReference type="NCBI Taxonomy" id="4639"/>
    <lineage>
        <taxon>Eukaryota</taxon>
        <taxon>Viridiplantae</taxon>
        <taxon>Streptophyta</taxon>
        <taxon>Embryophyta</taxon>
        <taxon>Tracheophyta</taxon>
        <taxon>Spermatophyta</taxon>
        <taxon>Magnoliopsida</taxon>
        <taxon>Liliopsida</taxon>
        <taxon>Zingiberales</taxon>
        <taxon>Musaceae</taxon>
        <taxon>Ensete</taxon>
    </lineage>
</organism>
<comment type="caution">
    <text evidence="17">The sequence shown here is derived from an EMBL/GenBank/DDBJ whole genome shotgun (WGS) entry which is preliminary data.</text>
</comment>
<comment type="similarity">
    <text evidence="1">Belongs to the TRAFAC class myosin-kinesin ATPase superfamily. Kinesin family. KIN-7 subfamily.</text>
</comment>
<name>A0AAV8P859_ENSVE</name>
<dbReference type="PROSITE" id="PS50067">
    <property type="entry name" value="KINESIN_MOTOR_2"/>
    <property type="match status" value="1"/>
</dbReference>
<evidence type="ECO:0000256" key="13">
    <source>
        <dbReference type="SAM" id="Coils"/>
    </source>
</evidence>
<dbReference type="PRINTS" id="PR00380">
    <property type="entry name" value="KINESINHEAVY"/>
</dbReference>
<dbReference type="InterPro" id="IPR019821">
    <property type="entry name" value="Kinesin_motor_CS"/>
</dbReference>
<dbReference type="CDD" id="cd16649">
    <property type="entry name" value="mRING-HC-C3HC5_CGRF1-like"/>
    <property type="match status" value="1"/>
</dbReference>
<evidence type="ECO:0000313" key="18">
    <source>
        <dbReference type="Proteomes" id="UP001222027"/>
    </source>
</evidence>
<dbReference type="Proteomes" id="UP001222027">
    <property type="component" value="Unassembled WGS sequence"/>
</dbReference>
<dbReference type="PANTHER" id="PTHR47968">
    <property type="entry name" value="CENTROMERE PROTEIN E"/>
    <property type="match status" value="1"/>
</dbReference>
<evidence type="ECO:0000313" key="17">
    <source>
        <dbReference type="EMBL" id="KAJ8467712.1"/>
    </source>
</evidence>
<evidence type="ECO:0000256" key="2">
    <source>
        <dbReference type="ARBA" id="ARBA00022701"/>
    </source>
</evidence>
<evidence type="ECO:0000256" key="9">
    <source>
        <dbReference type="ARBA" id="ARBA00023054"/>
    </source>
</evidence>
<dbReference type="Gene3D" id="3.30.40.10">
    <property type="entry name" value="Zinc/RING finger domain, C3HC4 (zinc finger)"/>
    <property type="match status" value="1"/>
</dbReference>
<evidence type="ECO:0000259" key="16">
    <source>
        <dbReference type="PROSITE" id="PS50089"/>
    </source>
</evidence>
<feature type="region of interest" description="Disordered" evidence="14">
    <location>
        <begin position="844"/>
        <end position="874"/>
    </location>
</feature>
<dbReference type="FunFam" id="3.30.40.10:FF:000148">
    <property type="entry name" value="Kinesin-like protein KIN-7D, mitochondrial"/>
    <property type="match status" value="1"/>
</dbReference>
<keyword evidence="6" id="KW-0862">Zinc</keyword>
<keyword evidence="8" id="KW-0809">Transit peptide</keyword>
<evidence type="ECO:0000256" key="14">
    <source>
        <dbReference type="SAM" id="MobiDB-lite"/>
    </source>
</evidence>
<dbReference type="InterPro" id="IPR013083">
    <property type="entry name" value="Znf_RING/FYVE/PHD"/>
</dbReference>
<feature type="domain" description="RING-type" evidence="16">
    <location>
        <begin position="1028"/>
        <end position="1063"/>
    </location>
</feature>
<dbReference type="FunFam" id="3.40.850.10:FF:000014">
    <property type="entry name" value="Kinesin-like protein KIN-7G"/>
    <property type="match status" value="1"/>
</dbReference>
<feature type="coiled-coil region" evidence="13">
    <location>
        <begin position="425"/>
        <end position="452"/>
    </location>
</feature>
<evidence type="ECO:0000256" key="7">
    <source>
        <dbReference type="ARBA" id="ARBA00022840"/>
    </source>
</evidence>
<dbReference type="PROSITE" id="PS50089">
    <property type="entry name" value="ZF_RING_2"/>
    <property type="match status" value="1"/>
</dbReference>
<reference evidence="17 18" key="1">
    <citation type="submission" date="2022-12" db="EMBL/GenBank/DDBJ databases">
        <title>Chromosome-scale assembly of the Ensete ventricosum genome.</title>
        <authorList>
            <person name="Dussert Y."/>
            <person name="Stocks J."/>
            <person name="Wendawek A."/>
            <person name="Woldeyes F."/>
            <person name="Nichols R.A."/>
            <person name="Borrell J.S."/>
        </authorList>
    </citation>
    <scope>NUCLEOTIDE SEQUENCE [LARGE SCALE GENOMIC DNA]</scope>
    <source>
        <strain evidence="18">cv. Maze</strain>
        <tissue evidence="17">Seeds</tissue>
    </source>
</reference>
<feature type="domain" description="Kinesin motor" evidence="15">
    <location>
        <begin position="100"/>
        <end position="416"/>
    </location>
</feature>
<dbReference type="Pfam" id="PF13920">
    <property type="entry name" value="zf-C3HC4_3"/>
    <property type="match status" value="1"/>
</dbReference>
<dbReference type="PANTHER" id="PTHR47968:SF35">
    <property type="entry name" value="KINESIN-LIKE PROTEIN KIN-7D, MITOCHONDRIAL ISOFORM X1"/>
    <property type="match status" value="1"/>
</dbReference>
<sequence length="1142" mass="127066">MSAPFSSSRGRSSSPFGYRKPPSASSFSSTSSSANGRLIPRSSPSSVSSHFYGSSNGGHTRSGTAILGGAEYSRGRVAPVGFAAEELVVEPADAGRSGDNISVTVRFRPLSDREFQHGDEIAWYADGDKIRSEYNPTTFFAFDRVFGPSTTTQVVYDVTARPVVKAAMEGINGTVFAYGVTSSGKTHTMHGDPKSPGIIPLAIKDVFSIIQDTPGREFLLRVSYLEIYNEVINDLLDPTGQNLRVREDAQGTYVEGIKEEVVLSPGHALSFIAAGEEHRHVGSNNFNLFSSRSHTIFTLMIESSAHGDEYDGVMYSQLNLIDLAGSESSKTETTGLRRKEGSYINKSLLTLGTVIGKLSEGKASHIPYRDSKLTRLLQTSLSGHGHVSLICTVTPASGSMEETHNTLKFASRAKQVEIHASRNRIIDEKSLIKKYQKEISSLKQELEHFKKGMLSGASQDEIMSLRQQLEEGQVKMQYRLEEEEEAKTALMSRIQRLTKLILVSTKNSIPDLPAHQRRLSLGEDNKIDILHEHSPVLESESTLNDFVASALSDSLDTLSDVKNQRYSSKLSEEHFPVSGSITDAKQTRITMSDEMDLLVEQIKMLAGEIAFGTSTLKRLMEQSANDPDGTKIQIENLEHEIQEKQRQMRVLEQRIIESGEASMANASMVEMQQTVTRLMTQCNEKGFELELRSADNRILQEQLQLKCSEIQELEDKVLDLQQQLTSIKNEKLHEELGTEEINNLKSKLQYQESENEKLNLERRRLLKENHGLLSQNQKLAEEASYAKELASAAAVELKNLAGEVTKLSLQNERQAKELLAIQDLAAYSKTANGTICRFSESKNDGIKLGRKGRPPSRSGDAGNKGSDDMDNRNLDLGDVRMELQVRKQKEDTLEAALAEKVHLEKEYKKELEEAKKREISLENDLASMWVLVAKLKKGPLCTSELNADKSSTILVDVSDDLKMNNSEHNGSVHQESQAVDSLEKPNNEQLNQNQEFEPLLVRLKAKIQEMKEREFDSSGNGDTNSNVCKVCFESPTAAVLLPCRHFCLCKPCSLACSECPLCRTKIADRQLPLLLLLYNKFSLSVFRRKEKMLVPQSLQKLKEIHATSTEHGVVDHDIAVLAQEKPPLPLQSFLTSRYFSTA</sequence>
<evidence type="ECO:0000259" key="15">
    <source>
        <dbReference type="PROSITE" id="PS50067"/>
    </source>
</evidence>
<feature type="compositionally biased region" description="Low complexity" evidence="14">
    <location>
        <begin position="1"/>
        <end position="34"/>
    </location>
</feature>
<proteinExistence type="inferred from homology"/>
<feature type="compositionally biased region" description="Low complexity" evidence="14">
    <location>
        <begin position="42"/>
        <end position="54"/>
    </location>
</feature>
<accession>A0AAV8P859</accession>
<evidence type="ECO:0000256" key="3">
    <source>
        <dbReference type="ARBA" id="ARBA00022723"/>
    </source>
</evidence>
<feature type="region of interest" description="Disordered" evidence="14">
    <location>
        <begin position="1"/>
        <end position="62"/>
    </location>
</feature>
<keyword evidence="5 11" id="KW-0863">Zinc-finger</keyword>
<keyword evidence="2" id="KW-0493">Microtubule</keyword>
<dbReference type="Pfam" id="PF00225">
    <property type="entry name" value="Kinesin"/>
    <property type="match status" value="1"/>
</dbReference>
<keyword evidence="3" id="KW-0479">Metal-binding</keyword>
<feature type="compositionally biased region" description="Basic and acidic residues" evidence="14">
    <location>
        <begin position="865"/>
        <end position="874"/>
    </location>
</feature>
<gene>
    <name evidence="17" type="ORF">OPV22_030264</name>
</gene>
<dbReference type="GO" id="GO:0005874">
    <property type="term" value="C:microtubule"/>
    <property type="evidence" value="ECO:0007669"/>
    <property type="project" value="UniProtKB-KW"/>
</dbReference>
<dbReference type="Gene3D" id="3.40.850.10">
    <property type="entry name" value="Kinesin motor domain"/>
    <property type="match status" value="1"/>
</dbReference>
<dbReference type="AlphaFoldDB" id="A0AAV8P859"/>
<dbReference type="InterPro" id="IPR027417">
    <property type="entry name" value="P-loop_NTPase"/>
</dbReference>
<feature type="coiled-coil region" evidence="13">
    <location>
        <begin position="696"/>
        <end position="817"/>
    </location>
</feature>
<keyword evidence="4 12" id="KW-0547">Nucleotide-binding</keyword>
<dbReference type="SMART" id="SM00129">
    <property type="entry name" value="KISc"/>
    <property type="match status" value="1"/>
</dbReference>
<dbReference type="GO" id="GO:0008017">
    <property type="term" value="F:microtubule binding"/>
    <property type="evidence" value="ECO:0007669"/>
    <property type="project" value="InterPro"/>
</dbReference>
<dbReference type="SUPFAM" id="SSF57850">
    <property type="entry name" value="RING/U-box"/>
    <property type="match status" value="1"/>
</dbReference>
<keyword evidence="10 12" id="KW-0505">Motor protein</keyword>
<protein>
    <recommendedName>
        <fullName evidence="19">Kinesin motor domain-containing protein</fullName>
    </recommendedName>
</protein>
<dbReference type="InterPro" id="IPR001841">
    <property type="entry name" value="Znf_RING"/>
</dbReference>
<evidence type="ECO:0008006" key="19">
    <source>
        <dbReference type="Google" id="ProtNLM"/>
    </source>
</evidence>
<feature type="coiled-coil region" evidence="13">
    <location>
        <begin position="634"/>
        <end position="661"/>
    </location>
</feature>
<evidence type="ECO:0000256" key="12">
    <source>
        <dbReference type="PROSITE-ProRule" id="PRU00283"/>
    </source>
</evidence>
<dbReference type="GO" id="GO:0005524">
    <property type="term" value="F:ATP binding"/>
    <property type="evidence" value="ECO:0007669"/>
    <property type="project" value="UniProtKB-UniRule"/>
</dbReference>
<dbReference type="InterPro" id="IPR027640">
    <property type="entry name" value="Kinesin-like_fam"/>
</dbReference>
<feature type="binding site" evidence="12">
    <location>
        <begin position="179"/>
        <end position="186"/>
    </location>
    <ligand>
        <name>ATP</name>
        <dbReference type="ChEBI" id="CHEBI:30616"/>
    </ligand>
</feature>
<dbReference type="CDD" id="cd01374">
    <property type="entry name" value="KISc_CENP_E"/>
    <property type="match status" value="1"/>
</dbReference>
<dbReference type="GO" id="GO:0008270">
    <property type="term" value="F:zinc ion binding"/>
    <property type="evidence" value="ECO:0007669"/>
    <property type="project" value="UniProtKB-KW"/>
</dbReference>
<keyword evidence="7 12" id="KW-0067">ATP-binding</keyword>
<evidence type="ECO:0000256" key="1">
    <source>
        <dbReference type="ARBA" id="ARBA00007310"/>
    </source>
</evidence>
<dbReference type="EMBL" id="JAQQAF010000008">
    <property type="protein sequence ID" value="KAJ8467712.1"/>
    <property type="molecule type" value="Genomic_DNA"/>
</dbReference>
<evidence type="ECO:0000256" key="11">
    <source>
        <dbReference type="PROSITE-ProRule" id="PRU00175"/>
    </source>
</evidence>
<dbReference type="GO" id="GO:0007018">
    <property type="term" value="P:microtubule-based movement"/>
    <property type="evidence" value="ECO:0007669"/>
    <property type="project" value="InterPro"/>
</dbReference>